<accession>A0AAE9EC10</accession>
<evidence type="ECO:0000313" key="2">
    <source>
        <dbReference type="EMBL" id="UMM18398.1"/>
    </source>
</evidence>
<organism evidence="2 3">
    <name type="scientific">Caenorhabditis briggsae</name>
    <dbReference type="NCBI Taxonomy" id="6238"/>
    <lineage>
        <taxon>Eukaryota</taxon>
        <taxon>Metazoa</taxon>
        <taxon>Ecdysozoa</taxon>
        <taxon>Nematoda</taxon>
        <taxon>Chromadorea</taxon>
        <taxon>Rhabditida</taxon>
        <taxon>Rhabditina</taxon>
        <taxon>Rhabditomorpha</taxon>
        <taxon>Rhabditoidea</taxon>
        <taxon>Rhabditidae</taxon>
        <taxon>Peloderinae</taxon>
        <taxon>Caenorhabditis</taxon>
    </lineage>
</organism>
<evidence type="ECO:0000256" key="1">
    <source>
        <dbReference type="SAM" id="Phobius"/>
    </source>
</evidence>
<dbReference type="EMBL" id="CP092621">
    <property type="protein sequence ID" value="UMM18398.1"/>
    <property type="molecule type" value="Genomic_DNA"/>
</dbReference>
<dbReference type="AlphaFoldDB" id="A0AAE9EC10"/>
<evidence type="ECO:0000313" key="3">
    <source>
        <dbReference type="Proteomes" id="UP000829354"/>
    </source>
</evidence>
<feature type="transmembrane region" description="Helical" evidence="1">
    <location>
        <begin position="33"/>
        <end position="59"/>
    </location>
</feature>
<sequence length="73" mass="7822">MSTGTSENSERLLVPVNGQMNPQSRNSIYCESAAIIISVLSISAIVAFLLSALILYCVFPTEGIPESSICKNE</sequence>
<keyword evidence="3" id="KW-1185">Reference proteome</keyword>
<gene>
    <name evidence="2" type="ORF">L5515_014484</name>
</gene>
<dbReference type="Proteomes" id="UP000829354">
    <property type="component" value="Chromosome II"/>
</dbReference>
<keyword evidence="1" id="KW-0472">Membrane</keyword>
<keyword evidence="1" id="KW-1133">Transmembrane helix</keyword>
<protein>
    <submittedName>
        <fullName evidence="2">Uncharacterized protein</fullName>
    </submittedName>
</protein>
<reference evidence="2 3" key="1">
    <citation type="submission" date="2022-04" db="EMBL/GenBank/DDBJ databases">
        <title>Chromosome-level reference genomes for two strains of Caenorhabditis briggsae: an improved platform for comparative genomics.</title>
        <authorList>
            <person name="Stevens L."/>
            <person name="Andersen E."/>
        </authorList>
    </citation>
    <scope>NUCLEOTIDE SEQUENCE [LARGE SCALE GENOMIC DNA]</scope>
    <source>
        <strain evidence="2">VX34</strain>
        <tissue evidence="2">Whole-organism</tissue>
    </source>
</reference>
<keyword evidence="1" id="KW-0812">Transmembrane</keyword>
<name>A0AAE9EC10_CAEBR</name>
<proteinExistence type="predicted"/>